<dbReference type="EMBL" id="UINC01077019">
    <property type="protein sequence ID" value="SVC16740.1"/>
    <property type="molecule type" value="Genomic_DNA"/>
</dbReference>
<protein>
    <submittedName>
        <fullName evidence="1">Uncharacterized protein</fullName>
    </submittedName>
</protein>
<proteinExistence type="predicted"/>
<accession>A0A382JX85</accession>
<reference evidence="1" key="1">
    <citation type="submission" date="2018-05" db="EMBL/GenBank/DDBJ databases">
        <authorList>
            <person name="Lanie J.A."/>
            <person name="Ng W.-L."/>
            <person name="Kazmierczak K.M."/>
            <person name="Andrzejewski T.M."/>
            <person name="Davidsen T.M."/>
            <person name="Wayne K.J."/>
            <person name="Tettelin H."/>
            <person name="Glass J.I."/>
            <person name="Rusch D."/>
            <person name="Podicherti R."/>
            <person name="Tsui H.-C.T."/>
            <person name="Winkler M.E."/>
        </authorList>
    </citation>
    <scope>NUCLEOTIDE SEQUENCE</scope>
</reference>
<feature type="non-terminal residue" evidence="1">
    <location>
        <position position="1"/>
    </location>
</feature>
<dbReference type="AlphaFoldDB" id="A0A382JX85"/>
<gene>
    <name evidence="1" type="ORF">METZ01_LOCUS269594</name>
</gene>
<name>A0A382JX85_9ZZZZ</name>
<evidence type="ECO:0000313" key="1">
    <source>
        <dbReference type="EMBL" id="SVC16740.1"/>
    </source>
</evidence>
<sequence>MEHGTLTREELMTYRDAKAEDLKARWAIEKEKDRERIKTQLREALAIREAPTTRQAACRDRDLL</sequence>
<organism evidence="1">
    <name type="scientific">marine metagenome</name>
    <dbReference type="NCBI Taxonomy" id="408172"/>
    <lineage>
        <taxon>unclassified sequences</taxon>
        <taxon>metagenomes</taxon>
        <taxon>ecological metagenomes</taxon>
    </lineage>
</organism>
<feature type="non-terminal residue" evidence="1">
    <location>
        <position position="64"/>
    </location>
</feature>